<protein>
    <submittedName>
        <fullName evidence="9">Neocarzinostatin apoprotein domain-containing protein</fullName>
    </submittedName>
</protein>
<evidence type="ECO:0000256" key="5">
    <source>
        <dbReference type="ARBA" id="ARBA00023157"/>
    </source>
</evidence>
<evidence type="ECO:0000313" key="9">
    <source>
        <dbReference type="EMBL" id="WTZ14063.1"/>
    </source>
</evidence>
<name>A0AAU3I846_9ACTN</name>
<feature type="region of interest" description="Disordered" evidence="6">
    <location>
        <begin position="154"/>
        <end position="182"/>
    </location>
</feature>
<organism evidence="9">
    <name type="scientific">Streptomyces sp. NBC_01393</name>
    <dbReference type="NCBI Taxonomy" id="2903851"/>
    <lineage>
        <taxon>Bacteria</taxon>
        <taxon>Bacillati</taxon>
        <taxon>Actinomycetota</taxon>
        <taxon>Actinomycetes</taxon>
        <taxon>Kitasatosporales</taxon>
        <taxon>Streptomycetaceae</taxon>
        <taxon>Streptomyces</taxon>
    </lineage>
</organism>
<dbReference type="Gene3D" id="2.60.40.230">
    <property type="entry name" value="Neocarzinostatin-like"/>
    <property type="match status" value="1"/>
</dbReference>
<dbReference type="PROSITE" id="PS51257">
    <property type="entry name" value="PROKAR_LIPOPROTEIN"/>
    <property type="match status" value="1"/>
</dbReference>
<sequence>MRWWSSPGRAGRAPATAVLVLAACLLTFSGTGVASAADPPGATARLSAAVDLTEGQKITVTGEGFRGGLTSVAVGLCKKGYTGNTDCDLAGGAVLVNIGGSGRLPRITLTVHARFAGIDCRTVPCVVGISPLPTGTPAALRPANTVDIPVGFRGGTPRGESSGVGRAVTATTPGGTVASSGSRWHGPSTLLWGASTALAALCAGAALLSLRRVRHDGGTPLPDTGGTS</sequence>
<feature type="signal peptide" evidence="8">
    <location>
        <begin position="1"/>
        <end position="36"/>
    </location>
</feature>
<dbReference type="Pfam" id="PF00960">
    <property type="entry name" value="Neocarzinostat"/>
    <property type="match status" value="1"/>
</dbReference>
<keyword evidence="7" id="KW-1133">Transmembrane helix</keyword>
<keyword evidence="5" id="KW-1015">Disulfide bond</keyword>
<dbReference type="InterPro" id="IPR027273">
    <property type="entry name" value="Neocarzinostatin-like"/>
</dbReference>
<gene>
    <name evidence="9" type="ORF">OG699_42580</name>
</gene>
<evidence type="ECO:0000256" key="8">
    <source>
        <dbReference type="SAM" id="SignalP"/>
    </source>
</evidence>
<feature type="chain" id="PRO_5043861319" evidence="8">
    <location>
        <begin position="37"/>
        <end position="228"/>
    </location>
</feature>
<keyword evidence="7" id="KW-0812">Transmembrane</keyword>
<comment type="similarity">
    <text evidence="1">Belongs to the neocarzinostatin family.</text>
</comment>
<keyword evidence="8" id="KW-0732">Signal</keyword>
<evidence type="ECO:0000256" key="4">
    <source>
        <dbReference type="ARBA" id="ARBA00023125"/>
    </source>
</evidence>
<dbReference type="EMBL" id="CP109546">
    <property type="protein sequence ID" value="WTZ14063.1"/>
    <property type="molecule type" value="Genomic_DNA"/>
</dbReference>
<feature type="compositionally biased region" description="Low complexity" evidence="6">
    <location>
        <begin position="163"/>
        <end position="182"/>
    </location>
</feature>
<evidence type="ECO:0000256" key="7">
    <source>
        <dbReference type="SAM" id="Phobius"/>
    </source>
</evidence>
<keyword evidence="7" id="KW-0472">Membrane</keyword>
<reference evidence="9" key="1">
    <citation type="submission" date="2022-10" db="EMBL/GenBank/DDBJ databases">
        <title>The complete genomes of actinobacterial strains from the NBC collection.</title>
        <authorList>
            <person name="Joergensen T.S."/>
            <person name="Alvarez Arevalo M."/>
            <person name="Sterndorff E.B."/>
            <person name="Faurdal D."/>
            <person name="Vuksanovic O."/>
            <person name="Mourched A.-S."/>
            <person name="Charusanti P."/>
            <person name="Shaw S."/>
            <person name="Blin K."/>
            <person name="Weber T."/>
        </authorList>
    </citation>
    <scope>NUCLEOTIDE SEQUENCE</scope>
    <source>
        <strain evidence="9">NBC_01393</strain>
    </source>
</reference>
<feature type="transmembrane region" description="Helical" evidence="7">
    <location>
        <begin position="190"/>
        <end position="210"/>
    </location>
</feature>
<dbReference type="InterPro" id="IPR002186">
    <property type="entry name" value="Neocarzinostatin_fam"/>
</dbReference>
<proteinExistence type="inferred from homology"/>
<dbReference type="AlphaFoldDB" id="A0AAU3I846"/>
<dbReference type="GO" id="GO:0003677">
    <property type="term" value="F:DNA binding"/>
    <property type="evidence" value="ECO:0007669"/>
    <property type="project" value="UniProtKB-KW"/>
</dbReference>
<evidence type="ECO:0000256" key="1">
    <source>
        <dbReference type="ARBA" id="ARBA00010648"/>
    </source>
</evidence>
<keyword evidence="4" id="KW-0238">DNA-binding</keyword>
<evidence type="ECO:0000256" key="2">
    <source>
        <dbReference type="ARBA" id="ARBA00022529"/>
    </source>
</evidence>
<evidence type="ECO:0000256" key="3">
    <source>
        <dbReference type="ARBA" id="ARBA00023022"/>
    </source>
</evidence>
<dbReference type="SUPFAM" id="SSF49319">
    <property type="entry name" value="Actinoxanthin-like"/>
    <property type="match status" value="1"/>
</dbReference>
<accession>A0AAU3I846</accession>
<keyword evidence="2" id="KW-0929">Antimicrobial</keyword>
<keyword evidence="3" id="KW-0044">Antibiotic</keyword>
<dbReference type="GO" id="GO:0042742">
    <property type="term" value="P:defense response to bacterium"/>
    <property type="evidence" value="ECO:0007669"/>
    <property type="project" value="UniProtKB-KW"/>
</dbReference>
<evidence type="ECO:0000256" key="6">
    <source>
        <dbReference type="SAM" id="MobiDB-lite"/>
    </source>
</evidence>